<keyword evidence="2" id="KW-1185">Reference proteome</keyword>
<evidence type="ECO:0000313" key="2">
    <source>
        <dbReference type="Proteomes" id="UP001497623"/>
    </source>
</evidence>
<dbReference type="Gene3D" id="3.10.100.10">
    <property type="entry name" value="Mannose-Binding Protein A, subunit A"/>
    <property type="match status" value="1"/>
</dbReference>
<sequence length="144" mass="16061">STSQEIIDTMEQNMATSQEIRDNMEKNISTSLEIIDKQRRLITTNHANFCVLSQCFTFFMDGKVNWTDAKAKCEEFSLILAEPSDSVAVPLRKYMVDKFGDVPAWIGAKCDGNQFVFQHSGTALPNKSPLWDDNSPTSGNSGTD</sequence>
<organism evidence="1 2">
    <name type="scientific">Meganyctiphanes norvegica</name>
    <name type="common">Northern krill</name>
    <name type="synonym">Thysanopoda norvegica</name>
    <dbReference type="NCBI Taxonomy" id="48144"/>
    <lineage>
        <taxon>Eukaryota</taxon>
        <taxon>Metazoa</taxon>
        <taxon>Ecdysozoa</taxon>
        <taxon>Arthropoda</taxon>
        <taxon>Crustacea</taxon>
        <taxon>Multicrustacea</taxon>
        <taxon>Malacostraca</taxon>
        <taxon>Eumalacostraca</taxon>
        <taxon>Eucarida</taxon>
        <taxon>Euphausiacea</taxon>
        <taxon>Euphausiidae</taxon>
        <taxon>Meganyctiphanes</taxon>
    </lineage>
</organism>
<dbReference type="EMBL" id="CAXKWB010086953">
    <property type="protein sequence ID" value="CAL4211732.1"/>
    <property type="molecule type" value="Genomic_DNA"/>
</dbReference>
<dbReference type="InterPro" id="IPR016187">
    <property type="entry name" value="CTDL_fold"/>
</dbReference>
<dbReference type="Proteomes" id="UP001497623">
    <property type="component" value="Unassembled WGS sequence"/>
</dbReference>
<feature type="non-terminal residue" evidence="1">
    <location>
        <position position="1"/>
    </location>
</feature>
<protein>
    <recommendedName>
        <fullName evidence="3">C-type lectin domain-containing protein</fullName>
    </recommendedName>
</protein>
<evidence type="ECO:0008006" key="3">
    <source>
        <dbReference type="Google" id="ProtNLM"/>
    </source>
</evidence>
<dbReference type="AlphaFoldDB" id="A0AAV2SQ96"/>
<reference evidence="1 2" key="1">
    <citation type="submission" date="2024-05" db="EMBL/GenBank/DDBJ databases">
        <authorList>
            <person name="Wallberg A."/>
        </authorList>
    </citation>
    <scope>NUCLEOTIDE SEQUENCE [LARGE SCALE GENOMIC DNA]</scope>
</reference>
<dbReference type="InterPro" id="IPR016186">
    <property type="entry name" value="C-type_lectin-like/link_sf"/>
</dbReference>
<feature type="non-terminal residue" evidence="1">
    <location>
        <position position="144"/>
    </location>
</feature>
<gene>
    <name evidence="1" type="ORF">MNOR_LOCUS38410</name>
</gene>
<dbReference type="SUPFAM" id="SSF56436">
    <property type="entry name" value="C-type lectin-like"/>
    <property type="match status" value="1"/>
</dbReference>
<comment type="caution">
    <text evidence="1">The sequence shown here is derived from an EMBL/GenBank/DDBJ whole genome shotgun (WGS) entry which is preliminary data.</text>
</comment>
<evidence type="ECO:0000313" key="1">
    <source>
        <dbReference type="EMBL" id="CAL4211732.1"/>
    </source>
</evidence>
<name>A0AAV2SQ96_MEGNR</name>
<dbReference type="CDD" id="cd00037">
    <property type="entry name" value="CLECT"/>
    <property type="match status" value="1"/>
</dbReference>
<proteinExistence type="predicted"/>
<accession>A0AAV2SQ96</accession>